<keyword evidence="3" id="KW-0449">Lipoprotein</keyword>
<dbReference type="EMBL" id="LVWL01000018">
    <property type="protein sequence ID" value="ORI08740.1"/>
    <property type="molecule type" value="Genomic_DNA"/>
</dbReference>
<protein>
    <submittedName>
        <fullName evidence="7">Outer membrane lipoprotein chaperone LolA</fullName>
    </submittedName>
    <submittedName>
        <fullName evidence="3 5">Outer-membrane lipoprotein carrier protein</fullName>
    </submittedName>
</protein>
<evidence type="ECO:0000313" key="4">
    <source>
        <dbReference type="EMBL" id="ORI08740.1"/>
    </source>
</evidence>
<dbReference type="PANTHER" id="PTHR35869">
    <property type="entry name" value="OUTER-MEMBRANE LIPOPROTEIN CARRIER PROTEIN"/>
    <property type="match status" value="1"/>
</dbReference>
<dbReference type="CDD" id="cd16325">
    <property type="entry name" value="LolA"/>
    <property type="match status" value="1"/>
</dbReference>
<sequence length="170" mass="19315">MRKFLVASLVAVCSFGAGLNFKSLQSDFTQTVFSEGKSINYKGRFYAKNDNTALWIYESPTPKRIYFNKERVIVIEDELEQAIISKLDDTPNLTQILAHAEQIQPTLYKAIYDGVEYFITIKNTLPTTIDYKDKLSNKIKITLSNPVKDALIPQETLTPVIPQGYDIVNQ</sequence>
<dbReference type="EMBL" id="NDYO01000004">
    <property type="protein sequence ID" value="OUT11933.1"/>
    <property type="molecule type" value="Genomic_DNA"/>
</dbReference>
<dbReference type="Gene3D" id="2.50.20.10">
    <property type="entry name" value="Lipoprotein localisation LolA/LolB/LppX"/>
    <property type="match status" value="1"/>
</dbReference>
<reference evidence="10 11" key="4">
    <citation type="submission" date="2017-04" db="EMBL/GenBank/DDBJ databases">
        <title>Complete genome of Campylobacter concisus ATCC 33237T and draft genomes for an additional eight well characterized C. concisus strains.</title>
        <authorList>
            <person name="Cornelius A.J."/>
            <person name="Miller W.G."/>
            <person name="Lastovica A.J."/>
            <person name="On S.L."/>
            <person name="French N.P."/>
            <person name="Vandenberg O."/>
            <person name="Biggs P.J."/>
        </authorList>
    </citation>
    <scope>NUCLEOTIDE SEQUENCE [LARGE SCALE GENOMIC DNA]</scope>
    <source>
        <strain evidence="6 11">Lasto205.94</strain>
        <strain evidence="5 10">Lasto28.99</strain>
    </source>
</reference>
<dbReference type="InterPro" id="IPR029046">
    <property type="entry name" value="LolA/LolB/LppX"/>
</dbReference>
<keyword evidence="1 2" id="KW-0732">Signal</keyword>
<evidence type="ECO:0000313" key="6">
    <source>
        <dbReference type="EMBL" id="OUT19046.1"/>
    </source>
</evidence>
<evidence type="ECO:0000313" key="3">
    <source>
        <dbReference type="EMBL" id="ALF47466.1"/>
    </source>
</evidence>
<evidence type="ECO:0000313" key="5">
    <source>
        <dbReference type="EMBL" id="OUT11933.1"/>
    </source>
</evidence>
<dbReference type="PANTHER" id="PTHR35869:SF1">
    <property type="entry name" value="OUTER-MEMBRANE LIPOPROTEIN CARRIER PROTEIN"/>
    <property type="match status" value="1"/>
</dbReference>
<dbReference type="Proteomes" id="UP000195967">
    <property type="component" value="Unassembled WGS sequence"/>
</dbReference>
<dbReference type="EMBL" id="CP049272">
    <property type="protein sequence ID" value="QPH86180.1"/>
    <property type="molecule type" value="Genomic_DNA"/>
</dbReference>
<evidence type="ECO:0000313" key="8">
    <source>
        <dbReference type="Proteomes" id="UP000066049"/>
    </source>
</evidence>
<reference evidence="7" key="6">
    <citation type="submission" date="2020-02" db="EMBL/GenBank/DDBJ databases">
        <title>Analysis of Completed Campylobacter concisus Genomes Identified Genomospecies Features, Novel plasmids and Their Association with Severe Ulcerative Colitis.</title>
        <authorList>
            <person name="Zhang L."/>
        </authorList>
    </citation>
    <scope>NUCLEOTIDE SEQUENCE</scope>
    <source>
        <strain evidence="7">P27CDO-S2</strain>
    </source>
</reference>
<proteinExistence type="predicted"/>
<evidence type="ECO:0000313" key="12">
    <source>
        <dbReference type="Proteomes" id="UP000594513"/>
    </source>
</evidence>
<dbReference type="NCBIfam" id="NF000663">
    <property type="entry name" value="PRK00031.2-1"/>
    <property type="match status" value="1"/>
</dbReference>
<dbReference type="SUPFAM" id="SSF89392">
    <property type="entry name" value="Prokaryotic lipoproteins and lipoprotein localization factors"/>
    <property type="match status" value="1"/>
</dbReference>
<dbReference type="NCBIfam" id="NF000666">
    <property type="entry name" value="PRK00031.2-4"/>
    <property type="match status" value="1"/>
</dbReference>
<dbReference type="AlphaFoldDB" id="A0A0M4SU79"/>
<accession>A0A0M4SU79</accession>
<evidence type="ECO:0000256" key="1">
    <source>
        <dbReference type="ARBA" id="ARBA00022729"/>
    </source>
</evidence>
<dbReference type="RefSeq" id="WP_054196481.1">
    <property type="nucleotide sequence ID" value="NZ_CABMKP010000006.1"/>
</dbReference>
<evidence type="ECO:0000313" key="7">
    <source>
        <dbReference type="EMBL" id="QPH86180.1"/>
    </source>
</evidence>
<dbReference type="Pfam" id="PF03548">
    <property type="entry name" value="LolA"/>
    <property type="match status" value="1"/>
</dbReference>
<feature type="chain" id="PRO_5011148114" evidence="2">
    <location>
        <begin position="20"/>
        <end position="170"/>
    </location>
</feature>
<evidence type="ECO:0000313" key="9">
    <source>
        <dbReference type="Proteomes" id="UP000192671"/>
    </source>
</evidence>
<reference evidence="8" key="1">
    <citation type="submission" date="2015-08" db="EMBL/GenBank/DDBJ databases">
        <title>Comparative genomics of the Campylobacter concisus group.</title>
        <authorList>
            <person name="Miller W.G."/>
            <person name="Yee E."/>
            <person name="Chapman M.H."/>
            <person name="Huynh S."/>
            <person name="Bono J.L."/>
            <person name="On S.L.W."/>
            <person name="St Leger J."/>
            <person name="Foster G."/>
            <person name="Parker C.T."/>
        </authorList>
    </citation>
    <scope>NUCLEOTIDE SEQUENCE [LARGE SCALE GENOMIC DNA]</scope>
    <source>
        <strain evidence="8">ATCC 33237</strain>
    </source>
</reference>
<dbReference type="KEGG" id="ccoc:CCON33237_0779"/>
<dbReference type="Proteomes" id="UP000594513">
    <property type="component" value="Chromosome"/>
</dbReference>
<name>A0A0M4SU79_9BACT</name>
<evidence type="ECO:0000313" key="11">
    <source>
        <dbReference type="Proteomes" id="UP000196534"/>
    </source>
</evidence>
<evidence type="ECO:0000256" key="2">
    <source>
        <dbReference type="SAM" id="SignalP"/>
    </source>
</evidence>
<dbReference type="EMBL" id="NDYR01000006">
    <property type="protein sequence ID" value="OUT19046.1"/>
    <property type="molecule type" value="Genomic_DNA"/>
</dbReference>
<dbReference type="Proteomes" id="UP000066049">
    <property type="component" value="Chromosome"/>
</dbReference>
<reference evidence="4 9" key="3">
    <citation type="journal article" date="2017" name="Gene Rep">
        <title>The ribosomal RNA operon (rrn) of Campylobacter concisus supports molecular typing to genomospecies level.</title>
        <authorList>
            <person name="Huq M."/>
            <person name="Van T.T.H."/>
            <person name="Gurtler V."/>
            <person name="Elshagmani E."/>
            <person name="Allemailem K.S."/>
            <person name="Smooker P.M."/>
            <person name="Istivan T.S."/>
        </authorList>
    </citation>
    <scope>NUCLEOTIDE SEQUENCE [LARGE SCALE GENOMIC DNA]</scope>
    <source>
        <strain evidence="4 9">RCH 26</strain>
    </source>
</reference>
<dbReference type="InterPro" id="IPR004564">
    <property type="entry name" value="OM_lipoprot_carrier_LolA-like"/>
</dbReference>
<feature type="signal peptide" evidence="2">
    <location>
        <begin position="1"/>
        <end position="19"/>
    </location>
</feature>
<reference evidence="7 12" key="5">
    <citation type="journal article" date="2018" name="Emerg. Microbes Infect.">
        <title>Genomic analysis of oral Campylobacter concisus strains identified a potential bacterial molecular marker associated with active Crohn's disease.</title>
        <authorList>
            <person name="Liu F."/>
            <person name="Ma R."/>
            <person name="Tay C.Y.A."/>
            <person name="Octavia S."/>
            <person name="Lan R."/>
            <person name="Chung H.K.L."/>
            <person name="Riordan S.M."/>
            <person name="Grimm M.C."/>
            <person name="Leong R.W."/>
            <person name="Tanaka M.M."/>
            <person name="Connor S."/>
            <person name="Zhang L."/>
        </authorList>
    </citation>
    <scope>NUCLEOTIDE SEQUENCE [LARGE SCALE GENOMIC DNA]</scope>
    <source>
        <strain evidence="7 12">P27CDO-S2</strain>
    </source>
</reference>
<evidence type="ECO:0000313" key="10">
    <source>
        <dbReference type="Proteomes" id="UP000195967"/>
    </source>
</evidence>
<dbReference type="PATRIC" id="fig|199.248.peg.808"/>
<organism evidence="3 8">
    <name type="scientific">Campylobacter concisus</name>
    <dbReference type="NCBI Taxonomy" id="199"/>
    <lineage>
        <taxon>Bacteria</taxon>
        <taxon>Pseudomonadati</taxon>
        <taxon>Campylobacterota</taxon>
        <taxon>Epsilonproteobacteria</taxon>
        <taxon>Campylobacterales</taxon>
        <taxon>Campylobacteraceae</taxon>
        <taxon>Campylobacter</taxon>
    </lineage>
</organism>
<reference evidence="3" key="2">
    <citation type="submission" date="2016-07" db="EMBL/GenBank/DDBJ databases">
        <title>Comparative genomics of the Campylobacter concisus group.</title>
        <authorList>
            <person name="Miller W.G."/>
            <person name="Yee E."/>
            <person name="Chapman M.H."/>
            <person name="Huynh S."/>
            <person name="Bono J.L."/>
            <person name="On S.L.W."/>
            <person name="StLeger J."/>
            <person name="Foster G."/>
            <person name="Parker C.T."/>
        </authorList>
    </citation>
    <scope>NUCLEOTIDE SEQUENCE</scope>
    <source>
        <strain evidence="3">ATCC 33237</strain>
    </source>
</reference>
<dbReference type="Proteomes" id="UP000192671">
    <property type="component" value="Unassembled WGS sequence"/>
</dbReference>
<dbReference type="Proteomes" id="UP000196534">
    <property type="component" value="Unassembled WGS sequence"/>
</dbReference>
<dbReference type="EMBL" id="CP012541">
    <property type="protein sequence ID" value="ALF47466.1"/>
    <property type="molecule type" value="Genomic_DNA"/>
</dbReference>
<dbReference type="GeneID" id="28662453"/>
<gene>
    <name evidence="3" type="primary">lolA</name>
    <name evidence="4" type="ORF">A3835_04310</name>
    <name evidence="6" type="ORF">B9N61_02450</name>
    <name evidence="5" type="ORF">B9N62_03170</name>
    <name evidence="3" type="ORF">CCON33237_0779</name>
    <name evidence="7" type="ORF">CVT17_03965</name>
</gene>